<evidence type="ECO:0000256" key="4">
    <source>
        <dbReference type="ARBA" id="ARBA00022679"/>
    </source>
</evidence>
<dbReference type="SMART" id="SM00911">
    <property type="entry name" value="HWE_HK"/>
    <property type="match status" value="1"/>
</dbReference>
<keyword evidence="4" id="KW-0808">Transferase</keyword>
<sequence>MDRVQSFLGRTPSWFVLTGFAVLLLTLGSLLAATVSDIRFQGTELDRAKRHSAELIALRSALLDAETGQRGYLLTGKTEYLEPFTEGTSRLEQRLDAALSSSHYTAIFPDIQGDLIRSLSEAKIAELWETIRLYDEGDREGALALVRTDRGRSDMERLRLLIGGELNREVSREALAAARIESSNTRLVVFFSVLALVLGFLIAYLFRATSQAKHAVETLSSAQDDATEARAGLEHYELLANELDHRIKNIFAVGSSMIRQTAAGGSPAIKEFSAELDSRFLSLGKAYGMTTGINTNRSMGADELVEKIVGSQILPEHQFEHRGGNFDLDRKAVVPMALILHELTTNALKYGAWKLAQDRVGQATLATGSDAGEQNVVRFPDTGSERNELPASDEPAASGEVLLRWEVGPDERCTITWNERGLRRGKGEPTREGYGSRLMKACAMQLGGRMERDWQSDGLKVVIEADPGKLLAS</sequence>
<dbReference type="PANTHER" id="PTHR41523">
    <property type="entry name" value="TWO-COMPONENT SYSTEM SENSOR PROTEIN"/>
    <property type="match status" value="1"/>
</dbReference>
<keyword evidence="9" id="KW-1133">Transmembrane helix</keyword>
<dbReference type="EMBL" id="JANIBC010000001">
    <property type="protein sequence ID" value="MCQ8184422.1"/>
    <property type="molecule type" value="Genomic_DNA"/>
</dbReference>
<evidence type="ECO:0000313" key="12">
    <source>
        <dbReference type="Proteomes" id="UP001142610"/>
    </source>
</evidence>
<evidence type="ECO:0000256" key="8">
    <source>
        <dbReference type="SAM" id="MobiDB-lite"/>
    </source>
</evidence>
<organism evidence="11 12">
    <name type="scientific">Parvularcula maris</name>
    <dbReference type="NCBI Taxonomy" id="2965077"/>
    <lineage>
        <taxon>Bacteria</taxon>
        <taxon>Pseudomonadati</taxon>
        <taxon>Pseudomonadota</taxon>
        <taxon>Alphaproteobacteria</taxon>
        <taxon>Parvularculales</taxon>
        <taxon>Parvularculaceae</taxon>
        <taxon>Parvularcula</taxon>
    </lineage>
</organism>
<feature type="region of interest" description="Disordered" evidence="8">
    <location>
        <begin position="371"/>
        <end position="395"/>
    </location>
</feature>
<dbReference type="RefSeq" id="WP_256618225.1">
    <property type="nucleotide sequence ID" value="NZ_JANIBC010000001.1"/>
</dbReference>
<comment type="caution">
    <text evidence="11">The sequence shown here is derived from an EMBL/GenBank/DDBJ whole genome shotgun (WGS) entry which is preliminary data.</text>
</comment>
<evidence type="ECO:0000256" key="2">
    <source>
        <dbReference type="ARBA" id="ARBA00012438"/>
    </source>
</evidence>
<keyword evidence="3" id="KW-0597">Phosphoprotein</keyword>
<dbReference type="Proteomes" id="UP001142610">
    <property type="component" value="Unassembled WGS sequence"/>
</dbReference>
<keyword evidence="6" id="KW-0418">Kinase</keyword>
<comment type="catalytic activity">
    <reaction evidence="1">
        <text>ATP + protein L-histidine = ADP + protein N-phospho-L-histidine.</text>
        <dbReference type="EC" id="2.7.13.3"/>
    </reaction>
</comment>
<keyword evidence="9" id="KW-0812">Transmembrane</keyword>
<feature type="transmembrane region" description="Helical" evidence="9">
    <location>
        <begin position="187"/>
        <end position="206"/>
    </location>
</feature>
<keyword evidence="7" id="KW-0067">ATP-binding</keyword>
<dbReference type="InterPro" id="IPR011102">
    <property type="entry name" value="Sig_transdc_His_kinase_HWE"/>
</dbReference>
<dbReference type="GO" id="GO:0004673">
    <property type="term" value="F:protein histidine kinase activity"/>
    <property type="evidence" value="ECO:0007669"/>
    <property type="project" value="UniProtKB-EC"/>
</dbReference>
<dbReference type="InterPro" id="IPR036890">
    <property type="entry name" value="HATPase_C_sf"/>
</dbReference>
<evidence type="ECO:0000256" key="9">
    <source>
        <dbReference type="SAM" id="Phobius"/>
    </source>
</evidence>
<dbReference type="InterPro" id="IPR007891">
    <property type="entry name" value="CHASE3"/>
</dbReference>
<proteinExistence type="predicted"/>
<evidence type="ECO:0000256" key="3">
    <source>
        <dbReference type="ARBA" id="ARBA00022553"/>
    </source>
</evidence>
<dbReference type="GO" id="GO:0005524">
    <property type="term" value="F:ATP binding"/>
    <property type="evidence" value="ECO:0007669"/>
    <property type="project" value="UniProtKB-KW"/>
</dbReference>
<keyword evidence="5" id="KW-0547">Nucleotide-binding</keyword>
<evidence type="ECO:0000256" key="1">
    <source>
        <dbReference type="ARBA" id="ARBA00000085"/>
    </source>
</evidence>
<evidence type="ECO:0000256" key="5">
    <source>
        <dbReference type="ARBA" id="ARBA00022741"/>
    </source>
</evidence>
<dbReference type="Pfam" id="PF05227">
    <property type="entry name" value="CHASE3"/>
    <property type="match status" value="1"/>
</dbReference>
<dbReference type="Pfam" id="PF07536">
    <property type="entry name" value="HWE_HK"/>
    <property type="match status" value="1"/>
</dbReference>
<name>A0A9X2L7F1_9PROT</name>
<evidence type="ECO:0000259" key="10">
    <source>
        <dbReference type="SMART" id="SM00911"/>
    </source>
</evidence>
<keyword evidence="12" id="KW-1185">Reference proteome</keyword>
<gene>
    <name evidence="11" type="ORF">NOG11_03390</name>
</gene>
<keyword evidence="9" id="KW-0472">Membrane</keyword>
<accession>A0A9X2L7F1</accession>
<evidence type="ECO:0000256" key="6">
    <source>
        <dbReference type="ARBA" id="ARBA00022777"/>
    </source>
</evidence>
<dbReference type="Gene3D" id="3.30.565.10">
    <property type="entry name" value="Histidine kinase-like ATPase, C-terminal domain"/>
    <property type="match status" value="1"/>
</dbReference>
<dbReference type="EC" id="2.7.13.3" evidence="2"/>
<protein>
    <recommendedName>
        <fullName evidence="2">histidine kinase</fullName>
        <ecNumber evidence="2">2.7.13.3</ecNumber>
    </recommendedName>
</protein>
<dbReference type="CDD" id="cd19410">
    <property type="entry name" value="HK9-like_sensor"/>
    <property type="match status" value="1"/>
</dbReference>
<dbReference type="AlphaFoldDB" id="A0A9X2L7F1"/>
<dbReference type="PANTHER" id="PTHR41523:SF8">
    <property type="entry name" value="ETHYLENE RESPONSE SENSOR PROTEIN"/>
    <property type="match status" value="1"/>
</dbReference>
<reference evidence="11" key="1">
    <citation type="submission" date="2022-07" db="EMBL/GenBank/DDBJ databases">
        <title>Parvularcula maris sp. nov., an algicidal bacterium isolated from seawater.</title>
        <authorList>
            <person name="Li F."/>
        </authorList>
    </citation>
    <scope>NUCLEOTIDE SEQUENCE</scope>
    <source>
        <strain evidence="11">BGMRC 0090</strain>
    </source>
</reference>
<evidence type="ECO:0000313" key="11">
    <source>
        <dbReference type="EMBL" id="MCQ8184422.1"/>
    </source>
</evidence>
<feature type="domain" description="Signal transduction histidine kinase HWE region" evidence="10">
    <location>
        <begin position="242"/>
        <end position="325"/>
    </location>
</feature>
<evidence type="ECO:0000256" key="7">
    <source>
        <dbReference type="ARBA" id="ARBA00022840"/>
    </source>
</evidence>